<keyword evidence="1" id="KW-0472">Membrane</keyword>
<keyword evidence="3" id="KW-1185">Reference proteome</keyword>
<name>A0AAD7ZFG3_DIPPU</name>
<reference evidence="2" key="1">
    <citation type="journal article" date="2023" name="IScience">
        <title>Live-bearing cockroach genome reveals convergent evolutionary mechanisms linked to viviparity in insects and beyond.</title>
        <authorList>
            <person name="Fouks B."/>
            <person name="Harrison M.C."/>
            <person name="Mikhailova A.A."/>
            <person name="Marchal E."/>
            <person name="English S."/>
            <person name="Carruthers M."/>
            <person name="Jennings E.C."/>
            <person name="Chiamaka E.L."/>
            <person name="Frigard R.A."/>
            <person name="Pippel M."/>
            <person name="Attardo G.M."/>
            <person name="Benoit J.B."/>
            <person name="Bornberg-Bauer E."/>
            <person name="Tobe S.S."/>
        </authorList>
    </citation>
    <scope>NUCLEOTIDE SEQUENCE</scope>
    <source>
        <strain evidence="2">Stay&amp;Tobe</strain>
    </source>
</reference>
<sequence length="173" mass="20183">MLSNCCKHLRSDRVALFLSGLYLWFNALYTILLIEWDYDSTVEFLQGRNSEHMRKDVVKVLLTALQLTCGFQMFTLTFLLIHGVIMRKKGVIVAWLWCHTFQVAVFIVYLFSGSLVYIIMGESNKILLLLFGAVNLLVSICVWRLAFMYVKAINLHEQVMLSRVDYDLEHYIM</sequence>
<dbReference type="Proteomes" id="UP001233999">
    <property type="component" value="Unassembled WGS sequence"/>
</dbReference>
<feature type="transmembrane region" description="Helical" evidence="1">
    <location>
        <begin position="93"/>
        <end position="120"/>
    </location>
</feature>
<protein>
    <submittedName>
        <fullName evidence="2">Uncharacterized protein</fullName>
    </submittedName>
</protein>
<evidence type="ECO:0000313" key="2">
    <source>
        <dbReference type="EMBL" id="KAJ9579665.1"/>
    </source>
</evidence>
<keyword evidence="1" id="KW-1133">Transmembrane helix</keyword>
<reference evidence="2" key="2">
    <citation type="submission" date="2023-05" db="EMBL/GenBank/DDBJ databases">
        <authorList>
            <person name="Fouks B."/>
        </authorList>
    </citation>
    <scope>NUCLEOTIDE SEQUENCE</scope>
    <source>
        <strain evidence="2">Stay&amp;Tobe</strain>
        <tissue evidence="2">Testes</tissue>
    </source>
</reference>
<evidence type="ECO:0000313" key="3">
    <source>
        <dbReference type="Proteomes" id="UP001233999"/>
    </source>
</evidence>
<organism evidence="2 3">
    <name type="scientific">Diploptera punctata</name>
    <name type="common">Pacific beetle cockroach</name>
    <dbReference type="NCBI Taxonomy" id="6984"/>
    <lineage>
        <taxon>Eukaryota</taxon>
        <taxon>Metazoa</taxon>
        <taxon>Ecdysozoa</taxon>
        <taxon>Arthropoda</taxon>
        <taxon>Hexapoda</taxon>
        <taxon>Insecta</taxon>
        <taxon>Pterygota</taxon>
        <taxon>Neoptera</taxon>
        <taxon>Polyneoptera</taxon>
        <taxon>Dictyoptera</taxon>
        <taxon>Blattodea</taxon>
        <taxon>Blaberoidea</taxon>
        <taxon>Blaberidae</taxon>
        <taxon>Diplopterinae</taxon>
        <taxon>Diploptera</taxon>
    </lineage>
</organism>
<evidence type="ECO:0000256" key="1">
    <source>
        <dbReference type="SAM" id="Phobius"/>
    </source>
</evidence>
<feature type="transmembrane region" description="Helical" evidence="1">
    <location>
        <begin position="60"/>
        <end position="81"/>
    </location>
</feature>
<proteinExistence type="predicted"/>
<comment type="caution">
    <text evidence="2">The sequence shown here is derived from an EMBL/GenBank/DDBJ whole genome shotgun (WGS) entry which is preliminary data.</text>
</comment>
<accession>A0AAD7ZFG3</accession>
<keyword evidence="1" id="KW-0812">Transmembrane</keyword>
<dbReference type="EMBL" id="JASPKZ010008382">
    <property type="protein sequence ID" value="KAJ9579665.1"/>
    <property type="molecule type" value="Genomic_DNA"/>
</dbReference>
<feature type="transmembrane region" description="Helical" evidence="1">
    <location>
        <begin position="126"/>
        <end position="150"/>
    </location>
</feature>
<dbReference type="AlphaFoldDB" id="A0AAD7ZFG3"/>
<feature type="transmembrane region" description="Helical" evidence="1">
    <location>
        <begin position="14"/>
        <end position="34"/>
    </location>
</feature>
<gene>
    <name evidence="2" type="ORF">L9F63_004680</name>
</gene>